<organism evidence="3 4">
    <name type="scientific">Duganella flavida</name>
    <dbReference type="NCBI Taxonomy" id="2692175"/>
    <lineage>
        <taxon>Bacteria</taxon>
        <taxon>Pseudomonadati</taxon>
        <taxon>Pseudomonadota</taxon>
        <taxon>Betaproteobacteria</taxon>
        <taxon>Burkholderiales</taxon>
        <taxon>Oxalobacteraceae</taxon>
        <taxon>Telluria group</taxon>
        <taxon>Duganella</taxon>
    </lineage>
</organism>
<name>A0A6L8KFZ2_9BURK</name>
<proteinExistence type="inferred from homology"/>
<dbReference type="Gene3D" id="3.30.530.20">
    <property type="match status" value="1"/>
</dbReference>
<keyword evidence="4" id="KW-1185">Reference proteome</keyword>
<evidence type="ECO:0000313" key="4">
    <source>
        <dbReference type="Proteomes" id="UP000479335"/>
    </source>
</evidence>
<comment type="caution">
    <text evidence="3">The sequence shown here is derived from an EMBL/GenBank/DDBJ whole genome shotgun (WGS) entry which is preliminary data.</text>
</comment>
<comment type="similarity">
    <text evidence="1">Belongs to the AHA1 family.</text>
</comment>
<evidence type="ECO:0000313" key="3">
    <source>
        <dbReference type="EMBL" id="MYM24714.1"/>
    </source>
</evidence>
<dbReference type="Pfam" id="PF08327">
    <property type="entry name" value="AHSA1"/>
    <property type="match status" value="1"/>
</dbReference>
<dbReference type="InterPro" id="IPR013538">
    <property type="entry name" value="ASHA1/2-like_C"/>
</dbReference>
<gene>
    <name evidence="3" type="ORF">GTP46_18935</name>
</gene>
<feature type="domain" description="Activator of Hsp90 ATPase homologue 1/2-like C-terminal" evidence="2">
    <location>
        <begin position="14"/>
        <end position="136"/>
    </location>
</feature>
<reference evidence="3 4" key="1">
    <citation type="submission" date="2019-12" db="EMBL/GenBank/DDBJ databases">
        <title>Novel species isolated from a subtropical stream in China.</title>
        <authorList>
            <person name="Lu H."/>
        </authorList>
    </citation>
    <scope>NUCLEOTIDE SEQUENCE [LARGE SCALE GENOMIC DNA]</scope>
    <source>
        <strain evidence="3 4">FT135W</strain>
    </source>
</reference>
<sequence length="139" mass="16081">MQANEVRIIRHYPTSAERVWAAWTEPQALSRWFGVDAQAELDVRPGGRFRIRFHSPDGNANEVGGEYQEVTPPSKLVFSWAFHTTPERISRISITLQPVAGGTELTFVHDHFFDQQARDNHERGWMLFFTKLDQLLQET</sequence>
<dbReference type="AlphaFoldDB" id="A0A6L8KFZ2"/>
<dbReference type="CDD" id="cd07814">
    <property type="entry name" value="SRPBCC_CalC_Aha1-like"/>
    <property type="match status" value="1"/>
</dbReference>
<dbReference type="InterPro" id="IPR023393">
    <property type="entry name" value="START-like_dom_sf"/>
</dbReference>
<protein>
    <submittedName>
        <fullName evidence="3">SRPBCC domain-containing protein</fullName>
    </submittedName>
</protein>
<dbReference type="SUPFAM" id="SSF55961">
    <property type="entry name" value="Bet v1-like"/>
    <property type="match status" value="1"/>
</dbReference>
<evidence type="ECO:0000256" key="1">
    <source>
        <dbReference type="ARBA" id="ARBA00006817"/>
    </source>
</evidence>
<dbReference type="RefSeq" id="WP_161008179.1">
    <property type="nucleotide sequence ID" value="NZ_WWCN01000012.1"/>
</dbReference>
<evidence type="ECO:0000259" key="2">
    <source>
        <dbReference type="Pfam" id="PF08327"/>
    </source>
</evidence>
<accession>A0A6L8KFZ2</accession>
<dbReference type="EMBL" id="WWCN01000012">
    <property type="protein sequence ID" value="MYM24714.1"/>
    <property type="molecule type" value="Genomic_DNA"/>
</dbReference>
<dbReference type="Proteomes" id="UP000479335">
    <property type="component" value="Unassembled WGS sequence"/>
</dbReference>